<dbReference type="EC" id="2.7.13.3" evidence="3"/>
<reference evidence="14 15" key="1">
    <citation type="submission" date="2018-11" db="EMBL/GenBank/DDBJ databases">
        <title>Sequencing the genomes of 1000 actinobacteria strains.</title>
        <authorList>
            <person name="Klenk H.-P."/>
        </authorList>
    </citation>
    <scope>NUCLEOTIDE SEQUENCE [LARGE SCALE GENOMIC DNA]</scope>
    <source>
        <strain evidence="14 15">DSM 44254</strain>
    </source>
</reference>
<organism evidence="14 15">
    <name type="scientific">Actinocorallia herbida</name>
    <dbReference type="NCBI Taxonomy" id="58109"/>
    <lineage>
        <taxon>Bacteria</taxon>
        <taxon>Bacillati</taxon>
        <taxon>Actinomycetota</taxon>
        <taxon>Actinomycetes</taxon>
        <taxon>Streptosporangiales</taxon>
        <taxon>Thermomonosporaceae</taxon>
        <taxon>Actinocorallia</taxon>
    </lineage>
</organism>
<dbReference type="Proteomes" id="UP000272400">
    <property type="component" value="Unassembled WGS sequence"/>
</dbReference>
<evidence type="ECO:0000313" key="15">
    <source>
        <dbReference type="Proteomes" id="UP000272400"/>
    </source>
</evidence>
<dbReference type="InterPro" id="IPR050482">
    <property type="entry name" value="Sensor_HK_TwoCompSys"/>
</dbReference>
<evidence type="ECO:0000256" key="6">
    <source>
        <dbReference type="ARBA" id="ARBA00022692"/>
    </source>
</evidence>
<dbReference type="InterPro" id="IPR011712">
    <property type="entry name" value="Sig_transdc_His_kin_sub3_dim/P"/>
</dbReference>
<keyword evidence="4" id="KW-0597">Phosphoprotein</keyword>
<evidence type="ECO:0000256" key="4">
    <source>
        <dbReference type="ARBA" id="ARBA00022553"/>
    </source>
</evidence>
<dbReference type="Pfam" id="PF07730">
    <property type="entry name" value="HisKA_3"/>
    <property type="match status" value="1"/>
</dbReference>
<evidence type="ECO:0000256" key="8">
    <source>
        <dbReference type="ARBA" id="ARBA00022777"/>
    </source>
</evidence>
<dbReference type="CDD" id="cd16917">
    <property type="entry name" value="HATPase_UhpB-NarQ-NarX-like"/>
    <property type="match status" value="1"/>
</dbReference>
<feature type="transmembrane region" description="Helical" evidence="12">
    <location>
        <begin position="23"/>
        <end position="46"/>
    </location>
</feature>
<dbReference type="Gene3D" id="6.10.340.10">
    <property type="match status" value="1"/>
</dbReference>
<dbReference type="PANTHER" id="PTHR24421">
    <property type="entry name" value="NITRATE/NITRITE SENSOR PROTEIN NARX-RELATED"/>
    <property type="match status" value="1"/>
</dbReference>
<dbReference type="SUPFAM" id="SSF55874">
    <property type="entry name" value="ATPase domain of HSP90 chaperone/DNA topoisomerase II/histidine kinase"/>
    <property type="match status" value="1"/>
</dbReference>
<dbReference type="GO" id="GO:0046983">
    <property type="term" value="F:protein dimerization activity"/>
    <property type="evidence" value="ECO:0007669"/>
    <property type="project" value="InterPro"/>
</dbReference>
<dbReference type="SMART" id="SM00304">
    <property type="entry name" value="HAMP"/>
    <property type="match status" value="1"/>
</dbReference>
<dbReference type="InterPro" id="IPR003660">
    <property type="entry name" value="HAMP_dom"/>
</dbReference>
<keyword evidence="12" id="KW-0472">Membrane</keyword>
<keyword evidence="5" id="KW-0808">Transferase</keyword>
<protein>
    <recommendedName>
        <fullName evidence="3">histidine kinase</fullName>
        <ecNumber evidence="3">2.7.13.3</ecNumber>
    </recommendedName>
</protein>
<evidence type="ECO:0000256" key="10">
    <source>
        <dbReference type="ARBA" id="ARBA00022989"/>
    </source>
</evidence>
<evidence type="ECO:0000256" key="3">
    <source>
        <dbReference type="ARBA" id="ARBA00012438"/>
    </source>
</evidence>
<dbReference type="PROSITE" id="PS50885">
    <property type="entry name" value="HAMP"/>
    <property type="match status" value="1"/>
</dbReference>
<feature type="domain" description="HAMP" evidence="13">
    <location>
        <begin position="77"/>
        <end position="129"/>
    </location>
</feature>
<evidence type="ECO:0000256" key="2">
    <source>
        <dbReference type="ARBA" id="ARBA00004370"/>
    </source>
</evidence>
<keyword evidence="8 14" id="KW-0418">Kinase</keyword>
<dbReference type="OrthoDB" id="227596at2"/>
<keyword evidence="15" id="KW-1185">Reference proteome</keyword>
<evidence type="ECO:0000256" key="5">
    <source>
        <dbReference type="ARBA" id="ARBA00022679"/>
    </source>
</evidence>
<evidence type="ECO:0000313" key="14">
    <source>
        <dbReference type="EMBL" id="ROO88862.1"/>
    </source>
</evidence>
<evidence type="ECO:0000256" key="11">
    <source>
        <dbReference type="ARBA" id="ARBA00023012"/>
    </source>
</evidence>
<name>A0A3N1D5Q0_9ACTN</name>
<comment type="caution">
    <text evidence="14">The sequence shown here is derived from an EMBL/GenBank/DDBJ whole genome shotgun (WGS) entry which is preliminary data.</text>
</comment>
<keyword evidence="9" id="KW-0067">ATP-binding</keyword>
<dbReference type="Pfam" id="PF00672">
    <property type="entry name" value="HAMP"/>
    <property type="match status" value="1"/>
</dbReference>
<dbReference type="Pfam" id="PF02518">
    <property type="entry name" value="HATPase_c"/>
    <property type="match status" value="1"/>
</dbReference>
<feature type="transmembrane region" description="Helical" evidence="12">
    <location>
        <begin position="58"/>
        <end position="76"/>
    </location>
</feature>
<dbReference type="CDD" id="cd06225">
    <property type="entry name" value="HAMP"/>
    <property type="match status" value="1"/>
</dbReference>
<dbReference type="Gene3D" id="1.20.5.1930">
    <property type="match status" value="1"/>
</dbReference>
<gene>
    <name evidence="14" type="ORF">EDD29_6546</name>
</gene>
<keyword evidence="10 12" id="KW-1133">Transmembrane helix</keyword>
<dbReference type="GO" id="GO:0005524">
    <property type="term" value="F:ATP binding"/>
    <property type="evidence" value="ECO:0007669"/>
    <property type="project" value="UniProtKB-KW"/>
</dbReference>
<dbReference type="Gene3D" id="3.30.565.10">
    <property type="entry name" value="Histidine kinase-like ATPase, C-terminal domain"/>
    <property type="match status" value="1"/>
</dbReference>
<dbReference type="GO" id="GO:0016020">
    <property type="term" value="C:membrane"/>
    <property type="evidence" value="ECO:0007669"/>
    <property type="project" value="UniProtKB-SubCell"/>
</dbReference>
<keyword evidence="7" id="KW-0547">Nucleotide-binding</keyword>
<comment type="catalytic activity">
    <reaction evidence="1">
        <text>ATP + protein L-histidine = ADP + protein N-phospho-L-histidine.</text>
        <dbReference type="EC" id="2.7.13.3"/>
    </reaction>
</comment>
<dbReference type="InterPro" id="IPR003594">
    <property type="entry name" value="HATPase_dom"/>
</dbReference>
<dbReference type="GO" id="GO:0000155">
    <property type="term" value="F:phosphorelay sensor kinase activity"/>
    <property type="evidence" value="ECO:0007669"/>
    <property type="project" value="InterPro"/>
</dbReference>
<evidence type="ECO:0000256" key="1">
    <source>
        <dbReference type="ARBA" id="ARBA00000085"/>
    </source>
</evidence>
<sequence length="341" mass="37118">MPGGQGRRWAERAREVRGPGQSLFWRLFLSNGLVFAGGTLVLALSPATVSAPVVWREVPVLLVGLALILALNGFLLRRSLAPLDQLATVMQRVDLLRGGDRLPDQGNGDLAHLIDTFNRMLDRLETERTASAGRTLAAQEAERMRIARELHDEIGQSLTVVLLGLKRTVDRAPDELVADLHTVQEGVRASLEEVRRIAHRLRPGVLEDLGLRSALKSLISDFSRTSGLPVTRLIDPELPEDLGQDVELVLYRVAQESLTNVMRHAGASRVEMGLTLRGRDIVLSIADDGRGGEHVEGAGIRGMRERAGLIRARLTVAARPQGGTRVTLTVPGQAVEAGKEK</sequence>
<dbReference type="AlphaFoldDB" id="A0A3N1D5Q0"/>
<keyword evidence="11" id="KW-0902">Two-component regulatory system</keyword>
<comment type="subcellular location">
    <subcellularLocation>
        <location evidence="2">Membrane</location>
    </subcellularLocation>
</comment>
<evidence type="ECO:0000259" key="13">
    <source>
        <dbReference type="PROSITE" id="PS50885"/>
    </source>
</evidence>
<evidence type="ECO:0000256" key="12">
    <source>
        <dbReference type="SAM" id="Phobius"/>
    </source>
</evidence>
<accession>A0A3N1D5Q0</accession>
<proteinExistence type="predicted"/>
<keyword evidence="6 12" id="KW-0812">Transmembrane</keyword>
<evidence type="ECO:0000256" key="9">
    <source>
        <dbReference type="ARBA" id="ARBA00022840"/>
    </source>
</evidence>
<dbReference type="PANTHER" id="PTHR24421:SF10">
    <property type="entry name" value="NITRATE_NITRITE SENSOR PROTEIN NARQ"/>
    <property type="match status" value="1"/>
</dbReference>
<dbReference type="InterPro" id="IPR036890">
    <property type="entry name" value="HATPase_C_sf"/>
</dbReference>
<evidence type="ECO:0000256" key="7">
    <source>
        <dbReference type="ARBA" id="ARBA00022741"/>
    </source>
</evidence>
<dbReference type="EMBL" id="RJKE01000001">
    <property type="protein sequence ID" value="ROO88862.1"/>
    <property type="molecule type" value="Genomic_DNA"/>
</dbReference>